<dbReference type="Proteomes" id="UP000768462">
    <property type="component" value="Unassembled WGS sequence"/>
</dbReference>
<protein>
    <submittedName>
        <fullName evidence="2">GNAT family N-acetyltransferase</fullName>
    </submittedName>
</protein>
<proteinExistence type="predicted"/>
<comment type="caution">
    <text evidence="2">The sequence shown here is derived from an EMBL/GenBank/DDBJ whole genome shotgun (WGS) entry which is preliminary data.</text>
</comment>
<dbReference type="Pfam" id="PF00583">
    <property type="entry name" value="Acetyltransf_1"/>
    <property type="match status" value="1"/>
</dbReference>
<dbReference type="InterPro" id="IPR053144">
    <property type="entry name" value="Acetyltransferase_Butenolide"/>
</dbReference>
<dbReference type="AlphaFoldDB" id="A0A927WDK7"/>
<sequence>MNIKYKENGTFELKQLIELYKNVGWTVYSDKPDKLFKAVKNSLFNIGAFDGEELIGLIRVVGDDASIIYIQDILVKEEYQRQGIGNYLLQSVLDKYKHIRQIVLMTDNTEKTKAFYKKNGMSTSCELEGIAFVKYNFEA</sequence>
<dbReference type="InterPro" id="IPR016181">
    <property type="entry name" value="Acyl_CoA_acyltransferase"/>
</dbReference>
<feature type="domain" description="N-acetyltransferase" evidence="1">
    <location>
        <begin position="3"/>
        <end position="139"/>
    </location>
</feature>
<evidence type="ECO:0000313" key="2">
    <source>
        <dbReference type="EMBL" id="MBE6061683.1"/>
    </source>
</evidence>
<name>A0A927WDK7_9CLOT</name>
<dbReference type="PANTHER" id="PTHR43233">
    <property type="entry name" value="FAMILY N-ACETYLTRANSFERASE, PUTATIVE (AFU_ORTHOLOGUE AFUA_6G03350)-RELATED"/>
    <property type="match status" value="1"/>
</dbReference>
<dbReference type="PROSITE" id="PS51186">
    <property type="entry name" value="GNAT"/>
    <property type="match status" value="1"/>
</dbReference>
<gene>
    <name evidence="2" type="ORF">E7215_16195</name>
</gene>
<accession>A0A927WDK7</accession>
<dbReference type="GO" id="GO:0016747">
    <property type="term" value="F:acyltransferase activity, transferring groups other than amino-acyl groups"/>
    <property type="evidence" value="ECO:0007669"/>
    <property type="project" value="InterPro"/>
</dbReference>
<dbReference type="InterPro" id="IPR000182">
    <property type="entry name" value="GNAT_dom"/>
</dbReference>
<evidence type="ECO:0000313" key="3">
    <source>
        <dbReference type="Proteomes" id="UP000768462"/>
    </source>
</evidence>
<dbReference type="EMBL" id="SVCM01000190">
    <property type="protein sequence ID" value="MBE6061683.1"/>
    <property type="molecule type" value="Genomic_DNA"/>
</dbReference>
<dbReference type="Gene3D" id="3.40.630.30">
    <property type="match status" value="1"/>
</dbReference>
<dbReference type="PANTHER" id="PTHR43233:SF1">
    <property type="entry name" value="FAMILY N-ACETYLTRANSFERASE, PUTATIVE (AFU_ORTHOLOGUE AFUA_6G03350)-RELATED"/>
    <property type="match status" value="1"/>
</dbReference>
<evidence type="ECO:0000259" key="1">
    <source>
        <dbReference type="PROSITE" id="PS51186"/>
    </source>
</evidence>
<organism evidence="2 3">
    <name type="scientific">Clostridium sulfidigenes</name>
    <dbReference type="NCBI Taxonomy" id="318464"/>
    <lineage>
        <taxon>Bacteria</taxon>
        <taxon>Bacillati</taxon>
        <taxon>Bacillota</taxon>
        <taxon>Clostridia</taxon>
        <taxon>Eubacteriales</taxon>
        <taxon>Clostridiaceae</taxon>
        <taxon>Clostridium</taxon>
    </lineage>
</organism>
<reference evidence="2" key="1">
    <citation type="submission" date="2019-04" db="EMBL/GenBank/DDBJ databases">
        <title>Evolution of Biomass-Degrading Anaerobic Consortia Revealed by Metagenomics.</title>
        <authorList>
            <person name="Peng X."/>
        </authorList>
    </citation>
    <scope>NUCLEOTIDE SEQUENCE</scope>
    <source>
        <strain evidence="2">SIG254</strain>
    </source>
</reference>
<dbReference type="CDD" id="cd04301">
    <property type="entry name" value="NAT_SF"/>
    <property type="match status" value="1"/>
</dbReference>
<dbReference type="SUPFAM" id="SSF55729">
    <property type="entry name" value="Acyl-CoA N-acyltransferases (Nat)"/>
    <property type="match status" value="1"/>
</dbReference>